<dbReference type="RefSeq" id="WP_149558452.1">
    <property type="nucleotide sequence ID" value="NZ_JADBBV010000019.1"/>
</dbReference>
<accession>A0A7V7GK37</accession>
<dbReference type="EMBL" id="QOVC01000015">
    <property type="protein sequence ID" value="KAA0686396.1"/>
    <property type="molecule type" value="Genomic_DNA"/>
</dbReference>
<name>A0A7V7GK37_ENTFC</name>
<evidence type="ECO:0000313" key="2">
    <source>
        <dbReference type="Proteomes" id="UP000448762"/>
    </source>
</evidence>
<proteinExistence type="predicted"/>
<evidence type="ECO:0008006" key="3">
    <source>
        <dbReference type="Google" id="ProtNLM"/>
    </source>
</evidence>
<dbReference type="AlphaFoldDB" id="A0A7V7GK37"/>
<dbReference type="Proteomes" id="UP000448762">
    <property type="component" value="Unassembled WGS sequence"/>
</dbReference>
<organism evidence="1 2">
    <name type="scientific">Enterococcus faecium</name>
    <name type="common">Streptococcus faecium</name>
    <dbReference type="NCBI Taxonomy" id="1352"/>
    <lineage>
        <taxon>Bacteria</taxon>
        <taxon>Bacillati</taxon>
        <taxon>Bacillota</taxon>
        <taxon>Bacilli</taxon>
        <taxon>Lactobacillales</taxon>
        <taxon>Enterococcaceae</taxon>
        <taxon>Enterococcus</taxon>
    </lineage>
</organism>
<gene>
    <name evidence="1" type="ORF">DTX73_14030</name>
</gene>
<sequence length="159" mass="18870">MENNLDLDMVKILTQPVVPYALHYQNPRGIMGKTKWNKLKKEYQNKANHHCMICKKYVSHKPGDWLELHEKYDYDFDRLIQKLTGYVAICHSCHMYIHQGLLGIQVQTGQVSKETARKIVDKGDLLLEQFNLKKIEYPNRENFEKPNWKLEFEGELYSL</sequence>
<evidence type="ECO:0000313" key="1">
    <source>
        <dbReference type="EMBL" id="KAA0686396.1"/>
    </source>
</evidence>
<protein>
    <recommendedName>
        <fullName evidence="3">HNH endonuclease</fullName>
    </recommendedName>
</protein>
<comment type="caution">
    <text evidence="1">The sequence shown here is derived from an EMBL/GenBank/DDBJ whole genome shotgun (WGS) entry which is preliminary data.</text>
</comment>
<reference evidence="1 2" key="1">
    <citation type="submission" date="2018-07" db="EMBL/GenBank/DDBJ databases">
        <title>High quality draft genome sequencing of Enterococcus faecium exhibiting probiotic potential isolated from mucus of freshwater fish.</title>
        <authorList>
            <person name="El-Jeni R."/>
            <person name="Ghedira K."/>
            <person name="Abdelhak S."/>
            <person name="El-Bour M."/>
            <person name="Bouhaouala-Zahar B."/>
        </authorList>
    </citation>
    <scope>NUCLEOTIDE SEQUENCE [LARGE SCALE GENOMIC DNA]</scope>
    <source>
        <strain evidence="1 2">R.A73</strain>
    </source>
</reference>